<evidence type="ECO:0000313" key="2">
    <source>
        <dbReference type="Ensembl" id="ENSLCAP00010008149.1"/>
    </source>
</evidence>
<dbReference type="Proteomes" id="UP000694890">
    <property type="component" value="Linkage group LG4"/>
</dbReference>
<dbReference type="CTD" id="285141"/>
<dbReference type="RefSeq" id="XP_018531709.1">
    <property type="nucleotide sequence ID" value="XM_018676193.2"/>
</dbReference>
<dbReference type="AlphaFoldDB" id="A0A4W6CAD7"/>
<feature type="compositionally biased region" description="Acidic residues" evidence="1">
    <location>
        <begin position="146"/>
        <end position="157"/>
    </location>
</feature>
<organism evidence="2 3">
    <name type="scientific">Lates calcarifer</name>
    <name type="common">Barramundi</name>
    <name type="synonym">Holocentrus calcarifer</name>
    <dbReference type="NCBI Taxonomy" id="8187"/>
    <lineage>
        <taxon>Eukaryota</taxon>
        <taxon>Metazoa</taxon>
        <taxon>Chordata</taxon>
        <taxon>Craniata</taxon>
        <taxon>Vertebrata</taxon>
        <taxon>Euteleostomi</taxon>
        <taxon>Actinopterygii</taxon>
        <taxon>Neopterygii</taxon>
        <taxon>Teleostei</taxon>
        <taxon>Neoteleostei</taxon>
        <taxon>Acanthomorphata</taxon>
        <taxon>Carangaria</taxon>
        <taxon>Carangaria incertae sedis</taxon>
        <taxon>Centropomidae</taxon>
        <taxon>Lates</taxon>
    </lineage>
</organism>
<dbReference type="GeneTree" id="ENSGT00390000017846"/>
<keyword evidence="3" id="KW-1185">Reference proteome</keyword>
<accession>A0A4W6CAD7</accession>
<dbReference type="PANTHER" id="PTHR21520">
    <property type="entry name" value="GLUTAMATE-RICH PROTEIN 2"/>
    <property type="match status" value="1"/>
</dbReference>
<feature type="region of interest" description="Disordered" evidence="1">
    <location>
        <begin position="1"/>
        <end position="57"/>
    </location>
</feature>
<reference evidence="4" key="2">
    <citation type="submission" date="2025-04" db="UniProtKB">
        <authorList>
            <consortium name="RefSeq"/>
        </authorList>
    </citation>
    <scope>IDENTIFICATION</scope>
    <source>
        <tissue evidence="4">Brain</tissue>
    </source>
</reference>
<name>A0A4W6CAD7_LATCA</name>
<dbReference type="GeneID" id="108883260"/>
<feature type="region of interest" description="Disordered" evidence="1">
    <location>
        <begin position="116"/>
        <end position="159"/>
    </location>
</feature>
<dbReference type="KEGG" id="lcf:108883260"/>
<reference evidence="3" key="1">
    <citation type="submission" date="2015-09" db="EMBL/GenBank/DDBJ databases">
        <authorList>
            <person name="Sai Rama Sridatta P."/>
        </authorList>
    </citation>
    <scope>NUCLEOTIDE SEQUENCE [LARGE SCALE GENOMIC DNA]</scope>
</reference>
<protein>
    <submittedName>
        <fullName evidence="4">Glutamate-rich protein 2 isoform X1</fullName>
    </submittedName>
</protein>
<feature type="region of interest" description="Disordered" evidence="1">
    <location>
        <begin position="201"/>
        <end position="288"/>
    </location>
</feature>
<evidence type="ECO:0000313" key="4">
    <source>
        <dbReference type="RefSeq" id="XP_018531709.1"/>
    </source>
</evidence>
<evidence type="ECO:0000313" key="3">
    <source>
        <dbReference type="Proteomes" id="UP000314980"/>
    </source>
</evidence>
<dbReference type="InParanoid" id="A0A4W6CAD7"/>
<feature type="compositionally biased region" description="Low complexity" evidence="1">
    <location>
        <begin position="248"/>
        <end position="263"/>
    </location>
</feature>
<dbReference type="Ensembl" id="ENSLCAT00010008341.1">
    <property type="protein sequence ID" value="ENSLCAP00010008149.1"/>
    <property type="gene ID" value="ENSLCAG00010003954.1"/>
</dbReference>
<sequence length="288" mass="31344">MSRLECLGKASTGSQKQPAVEVTSAHAVTHKNNDTTGKKTVTDKHRRSLPACTLPSPVQVPCEVTQKAGSPSGDMLNIEECAAKESINTTPGVEEQAESTAACDEELKVEDLRISQPSDLVETGGTTHAPPPAEPLLKHELSKEEEQTEEEDAEDEDLKAPVELIMEFLRAVMDKDFQLARKLCQMILIYEPDNPEASEFLPLIQQKLLEEQEAEQSSEEDEEDGDSDDTDDDDDDDDDDSGSDDDSSQSSSCSSSSCSSSSPSDDDGEEKETHVNRHKPCPPSHISP</sequence>
<proteinExistence type="predicted"/>
<dbReference type="OrthoDB" id="9950633at2759"/>
<feature type="compositionally biased region" description="Acidic residues" evidence="1">
    <location>
        <begin position="211"/>
        <end position="247"/>
    </location>
</feature>
<feature type="compositionally biased region" description="Basic and acidic residues" evidence="1">
    <location>
        <begin position="136"/>
        <end position="145"/>
    </location>
</feature>
<reference evidence="2" key="3">
    <citation type="submission" date="2025-05" db="UniProtKB">
        <authorList>
            <consortium name="Ensembl"/>
        </authorList>
    </citation>
    <scope>IDENTIFICATION</scope>
</reference>
<dbReference type="STRING" id="8187.ENSLCAP00010008149"/>
<dbReference type="PANTHER" id="PTHR21520:SF2">
    <property type="entry name" value="GLUTAMATE-RICH PROTEIN 2"/>
    <property type="match status" value="1"/>
</dbReference>
<evidence type="ECO:0000256" key="1">
    <source>
        <dbReference type="SAM" id="MobiDB-lite"/>
    </source>
</evidence>
<feature type="compositionally biased region" description="Basic and acidic residues" evidence="1">
    <location>
        <begin position="31"/>
        <end position="43"/>
    </location>
</feature>
<dbReference type="Proteomes" id="UP000314980">
    <property type="component" value="Unassembled WGS sequence"/>
</dbReference>
<gene>
    <name evidence="2 4" type="primary">erich2</name>
</gene>
<dbReference type="InterPro" id="IPR026703">
    <property type="entry name" value="ERICH2"/>
</dbReference>